<gene>
    <name evidence="5" type="ORF">CF165_08560</name>
</gene>
<comment type="caution">
    <text evidence="5">The sequence shown here is derived from an EMBL/GenBank/DDBJ whole genome shotgun (WGS) entry which is preliminary data.</text>
</comment>
<keyword evidence="6" id="KW-1185">Reference proteome</keyword>
<evidence type="ECO:0000256" key="2">
    <source>
        <dbReference type="ARBA" id="ARBA00022553"/>
    </source>
</evidence>
<dbReference type="EMBL" id="NMUL01000007">
    <property type="protein sequence ID" value="OXM69557.1"/>
    <property type="molecule type" value="Genomic_DNA"/>
</dbReference>
<dbReference type="GO" id="GO:0044550">
    <property type="term" value="P:secondary metabolite biosynthetic process"/>
    <property type="evidence" value="ECO:0007669"/>
    <property type="project" value="TreeGrafter"/>
</dbReference>
<dbReference type="PROSITE" id="PS00012">
    <property type="entry name" value="PHOSPHOPANTETHEINE"/>
    <property type="match status" value="1"/>
</dbReference>
<evidence type="ECO:0000259" key="4">
    <source>
        <dbReference type="PROSITE" id="PS50075"/>
    </source>
</evidence>
<dbReference type="RefSeq" id="WP_093946882.1">
    <property type="nucleotide sequence ID" value="NZ_NMUL01000007.1"/>
</dbReference>
<organism evidence="5 6">
    <name type="scientific">Amycolatopsis vastitatis</name>
    <dbReference type="NCBI Taxonomy" id="1905142"/>
    <lineage>
        <taxon>Bacteria</taxon>
        <taxon>Bacillati</taxon>
        <taxon>Actinomycetota</taxon>
        <taxon>Actinomycetes</taxon>
        <taxon>Pseudonocardiales</taxon>
        <taxon>Pseudonocardiaceae</taxon>
        <taxon>Amycolatopsis</taxon>
    </lineage>
</organism>
<evidence type="ECO:0000313" key="6">
    <source>
        <dbReference type="Proteomes" id="UP000215199"/>
    </source>
</evidence>
<keyword evidence="1" id="KW-0596">Phosphopantetheine</keyword>
<dbReference type="GO" id="GO:0005737">
    <property type="term" value="C:cytoplasm"/>
    <property type="evidence" value="ECO:0007669"/>
    <property type="project" value="TreeGrafter"/>
</dbReference>
<dbReference type="InterPro" id="IPR009081">
    <property type="entry name" value="PP-bd_ACP"/>
</dbReference>
<dbReference type="Gene3D" id="1.10.1200.10">
    <property type="entry name" value="ACP-like"/>
    <property type="match status" value="1"/>
</dbReference>
<protein>
    <recommendedName>
        <fullName evidence="4">Carrier domain-containing protein</fullName>
    </recommendedName>
</protein>
<feature type="region of interest" description="Disordered" evidence="3">
    <location>
        <begin position="1"/>
        <end position="20"/>
    </location>
</feature>
<dbReference type="InterPro" id="IPR036736">
    <property type="entry name" value="ACP-like_sf"/>
</dbReference>
<dbReference type="OrthoDB" id="3700863at2"/>
<proteinExistence type="predicted"/>
<reference evidence="6" key="1">
    <citation type="submission" date="2017-07" db="EMBL/GenBank/DDBJ databases">
        <title>Comparative genome mining reveals phylogenetic distribution patterns of secondary metabolites in Amycolatopsis.</title>
        <authorList>
            <person name="Adamek M."/>
            <person name="Alanjary M."/>
            <person name="Sales-Ortells H."/>
            <person name="Goodfellow M."/>
            <person name="Bull A.T."/>
            <person name="Kalinowski J."/>
            <person name="Ziemert N."/>
        </authorList>
    </citation>
    <scope>NUCLEOTIDE SEQUENCE [LARGE SCALE GENOMIC DNA]</scope>
    <source>
        <strain evidence="6">H5</strain>
    </source>
</reference>
<dbReference type="InterPro" id="IPR006162">
    <property type="entry name" value="Ppantetheine_attach_site"/>
</dbReference>
<dbReference type="PANTHER" id="PTHR45527">
    <property type="entry name" value="NONRIBOSOMAL PEPTIDE SYNTHETASE"/>
    <property type="match status" value="1"/>
</dbReference>
<name>A0A229TE86_9PSEU</name>
<dbReference type="Proteomes" id="UP000215199">
    <property type="component" value="Unassembled WGS sequence"/>
</dbReference>
<dbReference type="AlphaFoldDB" id="A0A229TE86"/>
<dbReference type="PANTHER" id="PTHR45527:SF1">
    <property type="entry name" value="FATTY ACID SYNTHASE"/>
    <property type="match status" value="1"/>
</dbReference>
<keyword evidence="2" id="KW-0597">Phosphoprotein</keyword>
<dbReference type="GO" id="GO:0031177">
    <property type="term" value="F:phosphopantetheine binding"/>
    <property type="evidence" value="ECO:0007669"/>
    <property type="project" value="TreeGrafter"/>
</dbReference>
<dbReference type="SUPFAM" id="SSF47336">
    <property type="entry name" value="ACP-like"/>
    <property type="match status" value="1"/>
</dbReference>
<sequence length="100" mass="11208">MQPPPANHRPEDLGEPLGPRTDLESELLELWSERVEVRPLGVTDHFFALGGDSLQAVRLVAAAQRRYGVRIDRRRLFASFTVTTMAELLGEVFGRTHDPA</sequence>
<dbReference type="Pfam" id="PF00550">
    <property type="entry name" value="PP-binding"/>
    <property type="match status" value="1"/>
</dbReference>
<dbReference type="PROSITE" id="PS50075">
    <property type="entry name" value="CARRIER"/>
    <property type="match status" value="1"/>
</dbReference>
<evidence type="ECO:0000313" key="5">
    <source>
        <dbReference type="EMBL" id="OXM69557.1"/>
    </source>
</evidence>
<feature type="domain" description="Carrier" evidence="4">
    <location>
        <begin position="18"/>
        <end position="96"/>
    </location>
</feature>
<dbReference type="GO" id="GO:0043041">
    <property type="term" value="P:amino acid activation for nonribosomal peptide biosynthetic process"/>
    <property type="evidence" value="ECO:0007669"/>
    <property type="project" value="TreeGrafter"/>
</dbReference>
<evidence type="ECO:0000256" key="1">
    <source>
        <dbReference type="ARBA" id="ARBA00022450"/>
    </source>
</evidence>
<accession>A0A229TE86</accession>
<evidence type="ECO:0000256" key="3">
    <source>
        <dbReference type="SAM" id="MobiDB-lite"/>
    </source>
</evidence>